<dbReference type="SUPFAM" id="SSF56112">
    <property type="entry name" value="Protein kinase-like (PK-like)"/>
    <property type="match status" value="1"/>
</dbReference>
<accession>A0A919PYJ0</accession>
<proteinExistence type="predicted"/>
<dbReference type="Proteomes" id="UP000660611">
    <property type="component" value="Unassembled WGS sequence"/>
</dbReference>
<name>A0A919PYJ0_9ACTN</name>
<evidence type="ECO:0000313" key="1">
    <source>
        <dbReference type="EMBL" id="GIG53100.1"/>
    </source>
</evidence>
<gene>
    <name evidence="1" type="ORF">Dsi01nite_111410</name>
</gene>
<protein>
    <submittedName>
        <fullName evidence="1">Uncharacterized protein</fullName>
    </submittedName>
</protein>
<dbReference type="InterPro" id="IPR011990">
    <property type="entry name" value="TPR-like_helical_dom_sf"/>
</dbReference>
<reference evidence="1" key="1">
    <citation type="submission" date="2021-01" db="EMBL/GenBank/DDBJ databases">
        <title>Whole genome shotgun sequence of Dactylosporangium siamense NBRC 106093.</title>
        <authorList>
            <person name="Komaki H."/>
            <person name="Tamura T."/>
        </authorList>
    </citation>
    <scope>NUCLEOTIDE SEQUENCE</scope>
    <source>
        <strain evidence="1">NBRC 106093</strain>
    </source>
</reference>
<sequence>MSEVSQRYADLGIALPPDLATRLGRLVAPFALDDLDRHGSAEGLVGAWLATRTNRRFESDDAAWLVLLRMFYERSNEYVTGLKEVLKTHRMTLTKTRVEIRLQLASRCFFLGRALDHRDKGSTAGTFLLDECVQVSREVLRFEDALHRPGGGGPDRRSTLRGQLANALTILARTATDGAALLMLEEAEEHAAAAERFGDRTEEHFAYRIEVGLRLFTITGDGTHLERARDLVAMVGNPSSKRLRATAADVVAQLGFMAVGAAGAVADRAAAIGWLTDGERRYTEALSTPGQESSGIADGYLLAKRAQVRNHRYRLGDEHGRRSSRLLDDALVDWLDERAEPHRHDPAVVGALLDRSRVRARRNDSAGARADLDLARQLQTAQASAESGAKLRVTELEDLVEVASAADDFEALYATAIDITQLPADDPIPTAALVRACKILAGKLPEESWRPLLSVALDRIEVDLAHPSLTPPAVRHVAGHAALLAWLLGRGPDDPYLLGRAVQLYRTSFAAHDADPPSVDALVNAGTCALQLGKLAQAGDEADAEEAASLFGEGLAWLSTGLERAQAGTAVRPDFDPVMTHSRLGELALRLYPFTWDANHLDTAVTHLTTARDLGHDAWQLTGLLGDAHYRRGVAQNDADDLRLAITLKDAVFDTGTGTGTGHRENRSLTAAAALRLSRLTADDRLVVAAAQRALQAARCDPAWPWPVLQLGDIAGDPTVLDHPELAGAEPTDLAALVAAGQRAWLLRRAAELAVHNREFTSSILGGQPRPGERGVRFMNDRHRLVEQALVLKRLGRADAHREHGDTVRFRDWLTTTGAPATWTLPEPLAVVDLVEGDSVYVMRRAQARLLGASVVDWRTGPGPDPRPRFREALRYLAAFQAWRAQSDDRFPRVCGPLEQDALRTQLAKVARNLGAAGDLRRLLAAACEPFAAAGTPAVAKKDPHPGNWLWTRDGRLVLIDIEATVALPLLREAATVIDDLPLLNADERGWHQRAELCNDYLDALEGFGVRAGDRADLMARYEAMVTLHTAKGLGRLRQDSPGISSFSLATAQLERDHYRALLDHLARAATRRETRELATHLLVQH</sequence>
<comment type="caution">
    <text evidence="1">The sequence shown here is derived from an EMBL/GenBank/DDBJ whole genome shotgun (WGS) entry which is preliminary data.</text>
</comment>
<dbReference type="AlphaFoldDB" id="A0A919PYJ0"/>
<dbReference type="InterPro" id="IPR011009">
    <property type="entry name" value="Kinase-like_dom_sf"/>
</dbReference>
<dbReference type="Gene3D" id="1.25.40.10">
    <property type="entry name" value="Tetratricopeptide repeat domain"/>
    <property type="match status" value="1"/>
</dbReference>
<evidence type="ECO:0000313" key="2">
    <source>
        <dbReference type="Proteomes" id="UP000660611"/>
    </source>
</evidence>
<dbReference type="EMBL" id="BONQ01000211">
    <property type="protein sequence ID" value="GIG53100.1"/>
    <property type="molecule type" value="Genomic_DNA"/>
</dbReference>
<keyword evidence="2" id="KW-1185">Reference proteome</keyword>
<organism evidence="1 2">
    <name type="scientific">Dactylosporangium siamense</name>
    <dbReference type="NCBI Taxonomy" id="685454"/>
    <lineage>
        <taxon>Bacteria</taxon>
        <taxon>Bacillati</taxon>
        <taxon>Actinomycetota</taxon>
        <taxon>Actinomycetes</taxon>
        <taxon>Micromonosporales</taxon>
        <taxon>Micromonosporaceae</taxon>
        <taxon>Dactylosporangium</taxon>
    </lineage>
</organism>